<proteinExistence type="predicted"/>
<feature type="compositionally biased region" description="Low complexity" evidence="2">
    <location>
        <begin position="410"/>
        <end position="428"/>
    </location>
</feature>
<dbReference type="AlphaFoldDB" id="A0A1J1IY19"/>
<feature type="compositionally biased region" description="Basic and acidic residues" evidence="2">
    <location>
        <begin position="358"/>
        <end position="373"/>
    </location>
</feature>
<feature type="compositionally biased region" description="Basic and acidic residues" evidence="2">
    <location>
        <begin position="335"/>
        <end position="350"/>
    </location>
</feature>
<keyword evidence="1" id="KW-0175">Coiled coil</keyword>
<organism evidence="3 4">
    <name type="scientific">Clunio marinus</name>
    <dbReference type="NCBI Taxonomy" id="568069"/>
    <lineage>
        <taxon>Eukaryota</taxon>
        <taxon>Metazoa</taxon>
        <taxon>Ecdysozoa</taxon>
        <taxon>Arthropoda</taxon>
        <taxon>Hexapoda</taxon>
        <taxon>Insecta</taxon>
        <taxon>Pterygota</taxon>
        <taxon>Neoptera</taxon>
        <taxon>Endopterygota</taxon>
        <taxon>Diptera</taxon>
        <taxon>Nematocera</taxon>
        <taxon>Chironomoidea</taxon>
        <taxon>Chironomidae</taxon>
        <taxon>Clunio</taxon>
    </lineage>
</organism>
<feature type="coiled-coil region" evidence="1">
    <location>
        <begin position="96"/>
        <end position="123"/>
    </location>
</feature>
<evidence type="ECO:0000313" key="4">
    <source>
        <dbReference type="Proteomes" id="UP000183832"/>
    </source>
</evidence>
<feature type="compositionally biased region" description="Acidic residues" evidence="2">
    <location>
        <begin position="444"/>
        <end position="457"/>
    </location>
</feature>
<feature type="region of interest" description="Disordered" evidence="2">
    <location>
        <begin position="398"/>
        <end position="457"/>
    </location>
</feature>
<evidence type="ECO:0000313" key="3">
    <source>
        <dbReference type="EMBL" id="CRL05055.1"/>
    </source>
</evidence>
<evidence type="ECO:0000256" key="1">
    <source>
        <dbReference type="SAM" id="Coils"/>
    </source>
</evidence>
<gene>
    <name evidence="3" type="ORF">CLUMA_CG017957</name>
</gene>
<evidence type="ECO:0000256" key="2">
    <source>
        <dbReference type="SAM" id="MobiDB-lite"/>
    </source>
</evidence>
<feature type="region of interest" description="Disordered" evidence="2">
    <location>
        <begin position="282"/>
        <end position="304"/>
    </location>
</feature>
<keyword evidence="4" id="KW-1185">Reference proteome</keyword>
<feature type="compositionally biased region" description="Polar residues" evidence="2">
    <location>
        <begin position="429"/>
        <end position="440"/>
    </location>
</feature>
<feature type="compositionally biased region" description="Basic and acidic residues" evidence="2">
    <location>
        <begin position="282"/>
        <end position="303"/>
    </location>
</feature>
<dbReference type="Proteomes" id="UP000183832">
    <property type="component" value="Unassembled WGS sequence"/>
</dbReference>
<sequence length="457" mass="51815">MGSKEKKGRKNSTSSGAATAKKYEALQNSIFQFVERNNLYVILTDMMNKAFLNNEPDAILFMIKYLLEIKESTLEEHYVKECADWKMKYYAVTNQFAEVSIENEQLRNQIDAINRQKSKIYEKPNDKFIEKVFAPMISIPSDVYDTVLAGKSITDPLPLVSIEVKSESENETDYVEKVLMGELEKDEDLCAQKNLDLSEDSEMDLEPEIDTSNNITIAQQKELTTFIQLSNDNSKLQTDEKKTAEPAIGEVLQQETVIDEVLRQETVIGEVLQQEICDRSEENSIKVSDTKEVQSISDDKESKITQPDSLSKLVSSIIEDDSDLSDASMVIDEDIKSNSEVEEESHRLKTIESSSKISPEKPEENLNPQEIEKSLEFFVETDNNKTTDYDMIEKQLEAMQEGSLEATKASNNNSLPLLSDDSILNSSDTPMISKTENLPKSTKEDEDFEPNYELDSD</sequence>
<protein>
    <submittedName>
        <fullName evidence="3">CLUMA_CG017957, isoform A</fullName>
    </submittedName>
</protein>
<reference evidence="3 4" key="1">
    <citation type="submission" date="2015-04" db="EMBL/GenBank/DDBJ databases">
        <authorList>
            <person name="Syromyatnikov M.Y."/>
            <person name="Popov V.N."/>
        </authorList>
    </citation>
    <scope>NUCLEOTIDE SEQUENCE [LARGE SCALE GENOMIC DNA]</scope>
</reference>
<dbReference type="EMBL" id="CVRI01000064">
    <property type="protein sequence ID" value="CRL05055.1"/>
    <property type="molecule type" value="Genomic_DNA"/>
</dbReference>
<accession>A0A1J1IY19</accession>
<name>A0A1J1IY19_9DIPT</name>
<feature type="region of interest" description="Disordered" evidence="2">
    <location>
        <begin position="335"/>
        <end position="373"/>
    </location>
</feature>